<dbReference type="InterPro" id="IPR006166">
    <property type="entry name" value="ERCC4_domain"/>
</dbReference>
<proteinExistence type="predicted"/>
<sequence>MDNFVIVIDSREQTPFFKKPPKGIMIVRDKLDTGDYSIKGFEDMISIERKNPDDFISSVISDRKRFMSEILRLQEYEYAEIVVECTISKLISKCGGNEPGPKVKTKFRPRTNKGLRQVHPNALIQAIYSIRGKYNIPIHFAENRKAAEEWVLGTLKKYYKGKRG</sequence>
<evidence type="ECO:0000313" key="2">
    <source>
        <dbReference type="EMBL" id="KKN77512.1"/>
    </source>
</evidence>
<reference evidence="2" key="1">
    <citation type="journal article" date="2015" name="Nature">
        <title>Complex archaea that bridge the gap between prokaryotes and eukaryotes.</title>
        <authorList>
            <person name="Spang A."/>
            <person name="Saw J.H."/>
            <person name="Jorgensen S.L."/>
            <person name="Zaremba-Niedzwiedzka K."/>
            <person name="Martijn J."/>
            <person name="Lind A.E."/>
            <person name="van Eijk R."/>
            <person name="Schleper C."/>
            <person name="Guy L."/>
            <person name="Ettema T.J."/>
        </authorList>
    </citation>
    <scope>NUCLEOTIDE SEQUENCE</scope>
</reference>
<comment type="caution">
    <text evidence="2">The sequence shown here is derived from an EMBL/GenBank/DDBJ whole genome shotgun (WGS) entry which is preliminary data.</text>
</comment>
<dbReference type="Gene3D" id="3.40.50.10130">
    <property type="match status" value="1"/>
</dbReference>
<dbReference type="EMBL" id="LAZR01000277">
    <property type="protein sequence ID" value="KKN77512.1"/>
    <property type="molecule type" value="Genomic_DNA"/>
</dbReference>
<dbReference type="InterPro" id="IPR011335">
    <property type="entry name" value="Restrct_endonuc-II-like"/>
</dbReference>
<dbReference type="GO" id="GO:0004518">
    <property type="term" value="F:nuclease activity"/>
    <property type="evidence" value="ECO:0007669"/>
    <property type="project" value="InterPro"/>
</dbReference>
<accession>A0A0F9TRE1</accession>
<organism evidence="2">
    <name type="scientific">marine sediment metagenome</name>
    <dbReference type="NCBI Taxonomy" id="412755"/>
    <lineage>
        <taxon>unclassified sequences</taxon>
        <taxon>metagenomes</taxon>
        <taxon>ecological metagenomes</taxon>
    </lineage>
</organism>
<dbReference type="AlphaFoldDB" id="A0A0F9TRE1"/>
<dbReference type="GO" id="GO:0003677">
    <property type="term" value="F:DNA binding"/>
    <property type="evidence" value="ECO:0007669"/>
    <property type="project" value="InterPro"/>
</dbReference>
<dbReference type="SMART" id="SM00891">
    <property type="entry name" value="ERCC4"/>
    <property type="match status" value="1"/>
</dbReference>
<feature type="domain" description="ERCC4" evidence="1">
    <location>
        <begin position="5"/>
        <end position="87"/>
    </location>
</feature>
<dbReference type="Pfam" id="PF02732">
    <property type="entry name" value="ERCC4"/>
    <property type="match status" value="1"/>
</dbReference>
<gene>
    <name evidence="2" type="ORF">LCGC14_0359270</name>
</gene>
<dbReference type="GO" id="GO:0006259">
    <property type="term" value="P:DNA metabolic process"/>
    <property type="evidence" value="ECO:0007669"/>
    <property type="project" value="UniProtKB-ARBA"/>
</dbReference>
<evidence type="ECO:0000259" key="1">
    <source>
        <dbReference type="SMART" id="SM00891"/>
    </source>
</evidence>
<name>A0A0F9TRE1_9ZZZZ</name>
<dbReference type="SUPFAM" id="SSF52980">
    <property type="entry name" value="Restriction endonuclease-like"/>
    <property type="match status" value="1"/>
</dbReference>
<protein>
    <recommendedName>
        <fullName evidence="1">ERCC4 domain-containing protein</fullName>
    </recommendedName>
</protein>